<evidence type="ECO:0000313" key="2">
    <source>
        <dbReference type="EMBL" id="KYP67223.1"/>
    </source>
</evidence>
<dbReference type="InterPro" id="IPR000477">
    <property type="entry name" value="RT_dom"/>
</dbReference>
<dbReference type="Gramene" id="C.cajan_13142.t">
    <property type="protein sequence ID" value="C.cajan_13142.t.cds1"/>
    <property type="gene ID" value="C.cajan_13142"/>
</dbReference>
<evidence type="ECO:0000259" key="1">
    <source>
        <dbReference type="PROSITE" id="PS50878"/>
    </source>
</evidence>
<feature type="domain" description="Reverse transcriptase" evidence="1">
    <location>
        <begin position="1"/>
        <end position="137"/>
    </location>
</feature>
<dbReference type="InterPro" id="IPR043502">
    <property type="entry name" value="DNA/RNA_pol_sf"/>
</dbReference>
<dbReference type="Pfam" id="PF00078">
    <property type="entry name" value="RVT_1"/>
    <property type="match status" value="1"/>
</dbReference>
<protein>
    <recommendedName>
        <fullName evidence="1">Reverse transcriptase domain-containing protein</fullName>
    </recommendedName>
</protein>
<organism evidence="2 3">
    <name type="scientific">Cajanus cajan</name>
    <name type="common">Pigeon pea</name>
    <name type="synonym">Cajanus indicus</name>
    <dbReference type="NCBI Taxonomy" id="3821"/>
    <lineage>
        <taxon>Eukaryota</taxon>
        <taxon>Viridiplantae</taxon>
        <taxon>Streptophyta</taxon>
        <taxon>Embryophyta</taxon>
        <taxon>Tracheophyta</taxon>
        <taxon>Spermatophyta</taxon>
        <taxon>Magnoliopsida</taxon>
        <taxon>eudicotyledons</taxon>
        <taxon>Gunneridae</taxon>
        <taxon>Pentapetalae</taxon>
        <taxon>rosids</taxon>
        <taxon>fabids</taxon>
        <taxon>Fabales</taxon>
        <taxon>Fabaceae</taxon>
        <taxon>Papilionoideae</taxon>
        <taxon>50 kb inversion clade</taxon>
        <taxon>NPAAA clade</taxon>
        <taxon>indigoferoid/millettioid clade</taxon>
        <taxon>Phaseoleae</taxon>
        <taxon>Cajanus</taxon>
    </lineage>
</organism>
<gene>
    <name evidence="2" type="ORF">KK1_013547</name>
</gene>
<dbReference type="PROSITE" id="PS50878">
    <property type="entry name" value="RT_POL"/>
    <property type="match status" value="1"/>
</dbReference>
<evidence type="ECO:0000313" key="3">
    <source>
        <dbReference type="Proteomes" id="UP000075243"/>
    </source>
</evidence>
<dbReference type="STRING" id="3821.A0A151TJK4"/>
<dbReference type="PANTHER" id="PTHR33116">
    <property type="entry name" value="REVERSE TRANSCRIPTASE ZINC-BINDING DOMAIN-CONTAINING PROTEIN-RELATED-RELATED"/>
    <property type="match status" value="1"/>
</dbReference>
<dbReference type="EMBL" id="CM003608">
    <property type="protein sequence ID" value="KYP67223.1"/>
    <property type="molecule type" value="Genomic_DNA"/>
</dbReference>
<name>A0A151TJK4_CAJCA</name>
<dbReference type="AlphaFoldDB" id="A0A151TJK4"/>
<proteinExistence type="predicted"/>
<dbReference type="PANTHER" id="PTHR33116:SF70">
    <property type="entry name" value="NON-LTR RETROELEMENT REVERSE TRANSCRIPTASE-LIKE PROTEIN"/>
    <property type="match status" value="1"/>
</dbReference>
<keyword evidence="3" id="KW-1185">Reference proteome</keyword>
<reference evidence="2 3" key="1">
    <citation type="journal article" date="2012" name="Nat. Biotechnol.">
        <title>Draft genome sequence of pigeonpea (Cajanus cajan), an orphan legume crop of resource-poor farmers.</title>
        <authorList>
            <person name="Varshney R.K."/>
            <person name="Chen W."/>
            <person name="Li Y."/>
            <person name="Bharti A.K."/>
            <person name="Saxena R.K."/>
            <person name="Schlueter J.A."/>
            <person name="Donoghue M.T."/>
            <person name="Azam S."/>
            <person name="Fan G."/>
            <person name="Whaley A.M."/>
            <person name="Farmer A.D."/>
            <person name="Sheridan J."/>
            <person name="Iwata A."/>
            <person name="Tuteja R."/>
            <person name="Penmetsa R.V."/>
            <person name="Wu W."/>
            <person name="Upadhyaya H.D."/>
            <person name="Yang S.P."/>
            <person name="Shah T."/>
            <person name="Saxena K.B."/>
            <person name="Michael T."/>
            <person name="McCombie W.R."/>
            <person name="Yang B."/>
            <person name="Zhang G."/>
            <person name="Yang H."/>
            <person name="Wang J."/>
            <person name="Spillane C."/>
            <person name="Cook D.R."/>
            <person name="May G.D."/>
            <person name="Xu X."/>
            <person name="Jackson S.A."/>
        </authorList>
    </citation>
    <scope>NUCLEOTIDE SEQUENCE [LARGE SCALE GENOMIC DNA]</scope>
    <source>
        <strain evidence="3">cv. Asha</strain>
    </source>
</reference>
<accession>A0A151TJK4</accession>
<sequence length="174" mass="19432">MWGVKNTTLSILWNGGALPYFVPERGLRQGDPLSPYLFVFCMEQLALRISELHLSGIWNPLSLSQGGLQLTHLFFADDVMLFCQASVNQVELVNIVLKEFSEASGLTINLDKSKFVVSKKVDRLQVEELEAILGICHTTRIKKYLGTPMIVGSPKIADFHGVVDKINARLASWK</sequence>
<dbReference type="SUPFAM" id="SSF56672">
    <property type="entry name" value="DNA/RNA polymerases"/>
    <property type="match status" value="1"/>
</dbReference>
<dbReference type="Proteomes" id="UP000075243">
    <property type="component" value="Chromosome 6"/>
</dbReference>
<dbReference type="OMA" id="ICHTTRI"/>